<dbReference type="Proteomes" id="UP000681722">
    <property type="component" value="Unassembled WGS sequence"/>
</dbReference>
<dbReference type="Proteomes" id="UP000682733">
    <property type="component" value="Unassembled WGS sequence"/>
</dbReference>
<accession>A0A814W552</accession>
<dbReference type="AlphaFoldDB" id="A0A814W552"/>
<dbReference type="EMBL" id="CAJOBC010008323">
    <property type="protein sequence ID" value="CAF3958432.1"/>
    <property type="molecule type" value="Genomic_DNA"/>
</dbReference>
<dbReference type="Proteomes" id="UP000663829">
    <property type="component" value="Unassembled WGS sequence"/>
</dbReference>
<evidence type="ECO:0000313" key="5">
    <source>
        <dbReference type="Proteomes" id="UP000663829"/>
    </source>
</evidence>
<dbReference type="EMBL" id="CAJNOQ010008322">
    <property type="protein sequence ID" value="CAF1194094.1"/>
    <property type="molecule type" value="Genomic_DNA"/>
</dbReference>
<dbReference type="EMBL" id="CAJOBA010034491">
    <property type="protein sequence ID" value="CAF3986412.1"/>
    <property type="molecule type" value="Genomic_DNA"/>
</dbReference>
<protein>
    <submittedName>
        <fullName evidence="2">Uncharacterized protein</fullName>
    </submittedName>
</protein>
<organism evidence="2 5">
    <name type="scientific">Didymodactylos carnosus</name>
    <dbReference type="NCBI Taxonomy" id="1234261"/>
    <lineage>
        <taxon>Eukaryota</taxon>
        <taxon>Metazoa</taxon>
        <taxon>Spiralia</taxon>
        <taxon>Gnathifera</taxon>
        <taxon>Rotifera</taxon>
        <taxon>Eurotatoria</taxon>
        <taxon>Bdelloidea</taxon>
        <taxon>Philodinida</taxon>
        <taxon>Philodinidae</taxon>
        <taxon>Didymodactylos</taxon>
    </lineage>
</organism>
<proteinExistence type="predicted"/>
<dbReference type="Proteomes" id="UP000677228">
    <property type="component" value="Unassembled WGS sequence"/>
</dbReference>
<evidence type="ECO:0000313" key="4">
    <source>
        <dbReference type="EMBL" id="CAF3986412.1"/>
    </source>
</evidence>
<evidence type="ECO:0000313" key="2">
    <source>
        <dbReference type="EMBL" id="CAF1194094.1"/>
    </source>
</evidence>
<keyword evidence="5" id="KW-1185">Reference proteome</keyword>
<reference evidence="2" key="1">
    <citation type="submission" date="2021-02" db="EMBL/GenBank/DDBJ databases">
        <authorList>
            <person name="Nowell W R."/>
        </authorList>
    </citation>
    <scope>NUCLEOTIDE SEQUENCE</scope>
</reference>
<comment type="caution">
    <text evidence="2">The sequence shown here is derived from an EMBL/GenBank/DDBJ whole genome shotgun (WGS) entry which is preliminary data.</text>
</comment>
<sequence length="194" mass="22470">MPLTVRLAIQNEHSDPVSSSQLTNLLLYHRSLSRPAIYSVDDLRIWCQEHSTIPDSNALHDVFVSRFYVNSCEQTIHPYSITLISTDEAASSYTDVLQTLKQTVFDVTGITHQVKYRMGDGGNVLSKCREHRKMVPVDKWEDIERDLLTIQLSFDDGVFQRGVQLLLKRWREIPDLVIFANYFEEQWVVDLKIV</sequence>
<evidence type="ECO:0000313" key="3">
    <source>
        <dbReference type="EMBL" id="CAF3958432.1"/>
    </source>
</evidence>
<gene>
    <name evidence="2" type="ORF">GPM918_LOCUS23362</name>
    <name evidence="1" type="ORF">OVA965_LOCUS22776</name>
    <name evidence="3" type="ORF">SRO942_LOCUS23361</name>
    <name evidence="4" type="ORF">TMI583_LOCUS23490</name>
</gene>
<evidence type="ECO:0000313" key="1">
    <source>
        <dbReference type="EMBL" id="CAF1175199.1"/>
    </source>
</evidence>
<name>A0A814W552_9BILA</name>
<dbReference type="EMBL" id="CAJNOK010012967">
    <property type="protein sequence ID" value="CAF1175199.1"/>
    <property type="molecule type" value="Genomic_DNA"/>
</dbReference>